<accession>A0A367JHC4</accession>
<organism evidence="2 3">
    <name type="scientific">Rhizopus azygosporus</name>
    <name type="common">Rhizopus microsporus var. azygosporus</name>
    <dbReference type="NCBI Taxonomy" id="86630"/>
    <lineage>
        <taxon>Eukaryota</taxon>
        <taxon>Fungi</taxon>
        <taxon>Fungi incertae sedis</taxon>
        <taxon>Mucoromycota</taxon>
        <taxon>Mucoromycotina</taxon>
        <taxon>Mucoromycetes</taxon>
        <taxon>Mucorales</taxon>
        <taxon>Mucorineae</taxon>
        <taxon>Rhizopodaceae</taxon>
        <taxon>Rhizopus</taxon>
    </lineage>
</organism>
<name>A0A367JHC4_RHIAZ</name>
<dbReference type="AlphaFoldDB" id="A0A367JHC4"/>
<dbReference type="Proteomes" id="UP000252139">
    <property type="component" value="Unassembled WGS sequence"/>
</dbReference>
<reference evidence="2 3" key="1">
    <citation type="journal article" date="2018" name="G3 (Bethesda)">
        <title>Phylogenetic and Phylogenomic Definition of Rhizopus Species.</title>
        <authorList>
            <person name="Gryganskyi A.P."/>
            <person name="Golan J."/>
            <person name="Dolatabadi S."/>
            <person name="Mondo S."/>
            <person name="Robb S."/>
            <person name="Idnurm A."/>
            <person name="Muszewska A."/>
            <person name="Steczkiewicz K."/>
            <person name="Masonjones S."/>
            <person name="Liao H.L."/>
            <person name="Gajdeczka M.T."/>
            <person name="Anike F."/>
            <person name="Vuek A."/>
            <person name="Anishchenko I.M."/>
            <person name="Voigt K."/>
            <person name="de Hoog G.S."/>
            <person name="Smith M.E."/>
            <person name="Heitman J."/>
            <person name="Vilgalys R."/>
            <person name="Stajich J.E."/>
        </authorList>
    </citation>
    <scope>NUCLEOTIDE SEQUENCE [LARGE SCALE GENOMIC DNA]</scope>
    <source>
        <strain evidence="2 3">CBS 357.93</strain>
    </source>
</reference>
<keyword evidence="3" id="KW-1185">Reference proteome</keyword>
<feature type="compositionally biased region" description="Low complexity" evidence="1">
    <location>
        <begin position="216"/>
        <end position="248"/>
    </location>
</feature>
<comment type="caution">
    <text evidence="2">The sequence shown here is derived from an EMBL/GenBank/DDBJ whole genome shotgun (WGS) entry which is preliminary data.</text>
</comment>
<evidence type="ECO:0000313" key="3">
    <source>
        <dbReference type="Proteomes" id="UP000252139"/>
    </source>
</evidence>
<protein>
    <submittedName>
        <fullName evidence="2">Uncharacterized protein</fullName>
    </submittedName>
</protein>
<feature type="non-terminal residue" evidence="2">
    <location>
        <position position="293"/>
    </location>
</feature>
<proteinExistence type="predicted"/>
<gene>
    <name evidence="2" type="ORF">CU097_011518</name>
</gene>
<feature type="compositionally biased region" description="Polar residues" evidence="1">
    <location>
        <begin position="187"/>
        <end position="210"/>
    </location>
</feature>
<feature type="compositionally biased region" description="Low complexity" evidence="1">
    <location>
        <begin position="144"/>
        <end position="168"/>
    </location>
</feature>
<evidence type="ECO:0000256" key="1">
    <source>
        <dbReference type="SAM" id="MobiDB-lite"/>
    </source>
</evidence>
<sequence>MAYAKKFHQIKFQLQNQTGANNSAAATSMMNDNQLLNINPLAGQQMSPLLQQQQPQSQSVSPQVQPARTAAQAMAAAAAGTNPSNNNNNIINNVANMNTTAQQQIPVNMLQQLNMANANQAAMTMSPRQFQAYLTRQIALQQQQQQQSGQNTPQMTSQQQQGTPQFSNANIDPASIISLNMAQNFRTPASGINTTTTPMQPNNFQNTQAKPPQQPSQPVQQTQQPPVAPNVQLNAGTTANPINNAATAHPSLQQRTQAAEYVRQMDEGVRNTRVRANPIENMSEQEKAAIRDS</sequence>
<dbReference type="EMBL" id="PJQL01001306">
    <property type="protein sequence ID" value="RCH89340.1"/>
    <property type="molecule type" value="Genomic_DNA"/>
</dbReference>
<feature type="region of interest" description="Disordered" evidence="1">
    <location>
        <begin position="144"/>
        <end position="170"/>
    </location>
</feature>
<feature type="region of interest" description="Disordered" evidence="1">
    <location>
        <begin position="187"/>
        <end position="257"/>
    </location>
</feature>
<evidence type="ECO:0000313" key="2">
    <source>
        <dbReference type="EMBL" id="RCH89340.1"/>
    </source>
</evidence>